<feature type="domain" description="NAD-dependent epimerase/dehydratase" evidence="11">
    <location>
        <begin position="3"/>
        <end position="245"/>
    </location>
</feature>
<evidence type="ECO:0000256" key="2">
    <source>
        <dbReference type="ARBA" id="ARBA00001911"/>
    </source>
</evidence>
<evidence type="ECO:0000256" key="1">
    <source>
        <dbReference type="ARBA" id="ARBA00000083"/>
    </source>
</evidence>
<comment type="subunit">
    <text evidence="10">Homodimer.</text>
</comment>
<evidence type="ECO:0000256" key="3">
    <source>
        <dbReference type="ARBA" id="ARBA00004947"/>
    </source>
</evidence>
<dbReference type="GO" id="GO:0003978">
    <property type="term" value="F:UDP-glucose 4-epimerase activity"/>
    <property type="evidence" value="ECO:0007669"/>
    <property type="project" value="UniProtKB-UniRule"/>
</dbReference>
<evidence type="ECO:0000313" key="13">
    <source>
        <dbReference type="Proteomes" id="UP000178759"/>
    </source>
</evidence>
<dbReference type="EC" id="5.1.3.2" evidence="5 10"/>
<evidence type="ECO:0000256" key="9">
    <source>
        <dbReference type="ARBA" id="ARBA00023277"/>
    </source>
</evidence>
<dbReference type="Gene3D" id="3.40.50.720">
    <property type="entry name" value="NAD(P)-binding Rossmann-like Domain"/>
    <property type="match status" value="1"/>
</dbReference>
<keyword evidence="8 10" id="KW-0413">Isomerase</keyword>
<evidence type="ECO:0000256" key="6">
    <source>
        <dbReference type="ARBA" id="ARBA00018569"/>
    </source>
</evidence>
<accession>A0A1F6AIJ7</accession>
<dbReference type="Pfam" id="PF01370">
    <property type="entry name" value="Epimerase"/>
    <property type="match status" value="1"/>
</dbReference>
<dbReference type="EMBL" id="MFJV01000001">
    <property type="protein sequence ID" value="OGG24529.1"/>
    <property type="molecule type" value="Genomic_DNA"/>
</dbReference>
<comment type="cofactor">
    <cofactor evidence="2 10">
        <name>NAD(+)</name>
        <dbReference type="ChEBI" id="CHEBI:57540"/>
    </cofactor>
</comment>
<comment type="pathway">
    <text evidence="3 10">Carbohydrate metabolism; galactose metabolism.</text>
</comment>
<evidence type="ECO:0000313" key="12">
    <source>
        <dbReference type="EMBL" id="OGG24529.1"/>
    </source>
</evidence>
<evidence type="ECO:0000256" key="8">
    <source>
        <dbReference type="ARBA" id="ARBA00023235"/>
    </source>
</evidence>
<dbReference type="PANTHER" id="PTHR43725:SF53">
    <property type="entry name" value="UDP-ARABINOSE 4-EPIMERASE 1"/>
    <property type="match status" value="1"/>
</dbReference>
<dbReference type="SUPFAM" id="SSF51735">
    <property type="entry name" value="NAD(P)-binding Rossmann-fold domains"/>
    <property type="match status" value="1"/>
</dbReference>
<reference evidence="12 13" key="1">
    <citation type="journal article" date="2016" name="Nat. Commun.">
        <title>Thousands of microbial genomes shed light on interconnected biogeochemical processes in an aquifer system.</title>
        <authorList>
            <person name="Anantharaman K."/>
            <person name="Brown C.T."/>
            <person name="Hug L.A."/>
            <person name="Sharon I."/>
            <person name="Castelle C.J."/>
            <person name="Probst A.J."/>
            <person name="Thomas B.C."/>
            <person name="Singh A."/>
            <person name="Wilkins M.J."/>
            <person name="Karaoz U."/>
            <person name="Brodie E.L."/>
            <person name="Williams K.H."/>
            <person name="Hubbard S.S."/>
            <person name="Banfield J.F."/>
        </authorList>
    </citation>
    <scope>NUCLEOTIDE SEQUENCE [LARGE SCALE GENOMIC DNA]</scope>
</reference>
<evidence type="ECO:0000256" key="10">
    <source>
        <dbReference type="RuleBase" id="RU366046"/>
    </source>
</evidence>
<dbReference type="STRING" id="1798392.A3A79_05085"/>
<gene>
    <name evidence="12" type="ORF">A3A79_05085</name>
</gene>
<dbReference type="CDD" id="cd05247">
    <property type="entry name" value="UDP_G4E_1_SDR_e"/>
    <property type="match status" value="1"/>
</dbReference>
<dbReference type="InterPro" id="IPR001509">
    <property type="entry name" value="Epimerase_deHydtase"/>
</dbReference>
<dbReference type="Gene3D" id="3.90.25.10">
    <property type="entry name" value="UDP-galactose 4-epimerase, domain 1"/>
    <property type="match status" value="1"/>
</dbReference>
<dbReference type="PANTHER" id="PTHR43725">
    <property type="entry name" value="UDP-GLUCOSE 4-EPIMERASE"/>
    <property type="match status" value="1"/>
</dbReference>
<protein>
    <recommendedName>
        <fullName evidence="6 10">UDP-glucose 4-epimerase</fullName>
        <ecNumber evidence="5 10">5.1.3.2</ecNumber>
    </recommendedName>
</protein>
<dbReference type="InterPro" id="IPR036291">
    <property type="entry name" value="NAD(P)-bd_dom_sf"/>
</dbReference>
<proteinExistence type="inferred from homology"/>
<dbReference type="GO" id="GO:0033499">
    <property type="term" value="P:galactose catabolic process via UDP-galactose, Leloir pathway"/>
    <property type="evidence" value="ECO:0007669"/>
    <property type="project" value="TreeGrafter"/>
</dbReference>
<comment type="similarity">
    <text evidence="4 10">Belongs to the NAD(P)-dependent epimerase/dehydratase family.</text>
</comment>
<evidence type="ECO:0000259" key="11">
    <source>
        <dbReference type="Pfam" id="PF01370"/>
    </source>
</evidence>
<comment type="catalytic activity">
    <reaction evidence="1 10">
        <text>UDP-alpha-D-glucose = UDP-alpha-D-galactose</text>
        <dbReference type="Rhea" id="RHEA:22168"/>
        <dbReference type="ChEBI" id="CHEBI:58885"/>
        <dbReference type="ChEBI" id="CHEBI:66914"/>
        <dbReference type="EC" id="5.1.3.2"/>
    </reaction>
</comment>
<evidence type="ECO:0000256" key="5">
    <source>
        <dbReference type="ARBA" id="ARBA00013189"/>
    </source>
</evidence>
<sequence>MKVLITGGAGYIGAITNDYLKKQDYETVVFDSLKNGHREAIAGTKLVVGDLTIKSDIDEVFKADTFDAVIHFAALALAPESMEKPFEYYQNNVLGSLNLLESMRNAGCKNLVFSSTCAVYGYPKKLPVTEDEKIAPESVYGSSKRIVEEIIEWYGQVYGLKYMNLRYFNAAGAALDGTLGENHAVETHIIPILLDVISGTRKVFELYGKDYPTPDGTCIRDYIHVVDLARAHVAALKGQSGSVNLGVGKGYSNLEVISVVEKVTGKKVPVEVKSRRPGDPASIYADNTKAKKLLGWEPKHSDLETIVESAWKYHEKRILDENRD</sequence>
<dbReference type="AlphaFoldDB" id="A0A1F6AIJ7"/>
<dbReference type="InterPro" id="IPR005886">
    <property type="entry name" value="UDP_G4E"/>
</dbReference>
<keyword evidence="9 10" id="KW-0119">Carbohydrate metabolism</keyword>
<comment type="caution">
    <text evidence="12">The sequence shown here is derived from an EMBL/GenBank/DDBJ whole genome shotgun (WGS) entry which is preliminary data.</text>
</comment>
<name>A0A1F6AIJ7_9BACT</name>
<evidence type="ECO:0000256" key="4">
    <source>
        <dbReference type="ARBA" id="ARBA00007637"/>
    </source>
</evidence>
<organism evidence="12 13">
    <name type="scientific">Candidatus Gottesmanbacteria bacterium RIFCSPLOWO2_01_FULL_43_11b</name>
    <dbReference type="NCBI Taxonomy" id="1798392"/>
    <lineage>
        <taxon>Bacteria</taxon>
        <taxon>Candidatus Gottesmaniibacteriota</taxon>
    </lineage>
</organism>
<dbReference type="UniPathway" id="UPA00214"/>
<evidence type="ECO:0000256" key="7">
    <source>
        <dbReference type="ARBA" id="ARBA00023027"/>
    </source>
</evidence>
<dbReference type="Proteomes" id="UP000178759">
    <property type="component" value="Unassembled WGS sequence"/>
</dbReference>
<keyword evidence="7 10" id="KW-0520">NAD</keyword>
<dbReference type="NCBIfam" id="TIGR01179">
    <property type="entry name" value="galE"/>
    <property type="match status" value="1"/>
</dbReference>